<dbReference type="InterPro" id="IPR052047">
    <property type="entry name" value="GH94_Enzymes"/>
</dbReference>
<dbReference type="Pfam" id="PF17167">
    <property type="entry name" value="Glyco_hydro_94"/>
    <property type="match status" value="1"/>
</dbReference>
<evidence type="ECO:0000259" key="3">
    <source>
        <dbReference type="Pfam" id="PF06165"/>
    </source>
</evidence>
<dbReference type="CDD" id="cd11748">
    <property type="entry name" value="GH94N_NdvB_like"/>
    <property type="match status" value="1"/>
</dbReference>
<reference evidence="6" key="3">
    <citation type="submission" date="2025-08" db="UniProtKB">
        <authorList>
            <consortium name="RefSeq"/>
        </authorList>
    </citation>
    <scope>IDENTIFICATION</scope>
    <source>
        <strain evidence="6">NI907</strain>
    </source>
</reference>
<dbReference type="InterPro" id="IPR033432">
    <property type="entry name" value="GH94_catalytic"/>
</dbReference>
<dbReference type="PANTHER" id="PTHR37469">
    <property type="entry name" value="CELLOBIONIC ACID PHOSPHORYLASE-RELATED"/>
    <property type="match status" value="1"/>
</dbReference>
<dbReference type="InterPro" id="IPR012341">
    <property type="entry name" value="6hp_glycosidase-like_sf"/>
</dbReference>
<dbReference type="GO" id="GO:0016758">
    <property type="term" value="F:hexosyltransferase activity"/>
    <property type="evidence" value="ECO:0007669"/>
    <property type="project" value="InterPro"/>
</dbReference>
<dbReference type="GeneID" id="41955970"/>
<dbReference type="AlphaFoldDB" id="A0A6P8BHC2"/>
<keyword evidence="2" id="KW-0808">Transferase</keyword>
<dbReference type="Gene3D" id="1.50.10.10">
    <property type="match status" value="1"/>
</dbReference>
<organism evidence="5 6">
    <name type="scientific">Pyricularia grisea</name>
    <name type="common">Crabgrass-specific blast fungus</name>
    <name type="synonym">Magnaporthe grisea</name>
    <dbReference type="NCBI Taxonomy" id="148305"/>
    <lineage>
        <taxon>Eukaryota</taxon>
        <taxon>Fungi</taxon>
        <taxon>Dikarya</taxon>
        <taxon>Ascomycota</taxon>
        <taxon>Pezizomycotina</taxon>
        <taxon>Sordariomycetes</taxon>
        <taxon>Sordariomycetidae</taxon>
        <taxon>Magnaporthales</taxon>
        <taxon>Pyriculariaceae</taxon>
        <taxon>Pyricularia</taxon>
    </lineage>
</organism>
<dbReference type="RefSeq" id="XP_030986698.1">
    <property type="nucleotide sequence ID" value="XM_031121056.1"/>
</dbReference>
<dbReference type="Proteomes" id="UP000515153">
    <property type="component" value="Unplaced"/>
</dbReference>
<dbReference type="InterPro" id="IPR008928">
    <property type="entry name" value="6-hairpin_glycosidase_sf"/>
</dbReference>
<dbReference type="PANTHER" id="PTHR37469:SF2">
    <property type="entry name" value="CELLOBIONIC ACID PHOSPHORYLASE"/>
    <property type="match status" value="1"/>
</dbReference>
<keyword evidence="5" id="KW-1185">Reference proteome</keyword>
<proteinExistence type="predicted"/>
<dbReference type="InterPro" id="IPR037018">
    <property type="entry name" value="GH65_N"/>
</dbReference>
<dbReference type="GO" id="GO:0030245">
    <property type="term" value="P:cellulose catabolic process"/>
    <property type="evidence" value="ECO:0007669"/>
    <property type="project" value="InterPro"/>
</dbReference>
<dbReference type="InterPro" id="IPR011013">
    <property type="entry name" value="Gal_mutarotase_sf_dom"/>
</dbReference>
<dbReference type="KEGG" id="pgri:PgNI_00979"/>
<gene>
    <name evidence="6" type="ORF">PgNI_00979</name>
</gene>
<evidence type="ECO:0000256" key="1">
    <source>
        <dbReference type="ARBA" id="ARBA00022676"/>
    </source>
</evidence>
<dbReference type="InterPro" id="IPR037814">
    <property type="entry name" value="GH94N_CBAP"/>
</dbReference>
<evidence type="ECO:0008006" key="7">
    <source>
        <dbReference type="Google" id="ProtNLM"/>
    </source>
</evidence>
<dbReference type="Pfam" id="PF06165">
    <property type="entry name" value="GH94_b-supersand"/>
    <property type="match status" value="1"/>
</dbReference>
<reference evidence="6" key="1">
    <citation type="journal article" date="2019" name="Mol. Biol. Evol.">
        <title>Blast fungal genomes show frequent chromosomal changes, gene gains and losses, and effector gene turnover.</title>
        <authorList>
            <person name="Gomez Luciano L.B."/>
            <person name="Jason Tsai I."/>
            <person name="Chuma I."/>
            <person name="Tosa Y."/>
            <person name="Chen Y.H."/>
            <person name="Li J.Y."/>
            <person name="Li M.Y."/>
            <person name="Jade Lu M.Y."/>
            <person name="Nakayashiki H."/>
            <person name="Li W.H."/>
        </authorList>
    </citation>
    <scope>NUCLEOTIDE SEQUENCE</scope>
    <source>
        <strain evidence="6">NI907</strain>
    </source>
</reference>
<dbReference type="Gene3D" id="2.60.420.10">
    <property type="entry name" value="Maltose phosphorylase, domain 3"/>
    <property type="match status" value="1"/>
</dbReference>
<accession>A0A6P8BHC2</accession>
<feature type="domain" description="Glycosyl hydrolase 94 catalytic" evidence="4">
    <location>
        <begin position="323"/>
        <end position="728"/>
    </location>
</feature>
<dbReference type="SUPFAM" id="SSF48208">
    <property type="entry name" value="Six-hairpin glycosidases"/>
    <property type="match status" value="1"/>
</dbReference>
<dbReference type="GO" id="GO:0030246">
    <property type="term" value="F:carbohydrate binding"/>
    <property type="evidence" value="ECO:0007669"/>
    <property type="project" value="InterPro"/>
</dbReference>
<evidence type="ECO:0000313" key="5">
    <source>
        <dbReference type="Proteomes" id="UP000515153"/>
    </source>
</evidence>
<dbReference type="SUPFAM" id="SSF74650">
    <property type="entry name" value="Galactose mutarotase-like"/>
    <property type="match status" value="1"/>
</dbReference>
<sequence>MTVVRVQQPQLLRPTENGERYELTSPTAMPSAGGFLWNQRMMIQATCRGYATAQFMQPEPAKYSYAPNVEAKTFMQPEPNYYAHYPGRFCYIKDEETGLLFSAPYEAVRANLDSFVFSVGKSDIRWRAELEGLRVDMTLLLPTHDVAELWTVRVTNLSGRARKVSVYPHFTIGYMSWMNQSAKWRPDLQGIVATCVTPYQKAADWEKNRFLKDKTYFLCETEPAAWEARHSAFEGEGGLHAPSALTRPNLSNSDAVYETPTAVVQYREELGPDDHREYRFMFGPAYDDAEIQEMRGRYLSKESFAKVAEDYAAYIEKGRGCLVNIETPDEGLNNFVNNWLARQVYYHGDVNRLSTDPQTRNYLQDNMGMSYIKPAVARQAFLTALSQQEATGAMPDGIILAEGAELKYINQIPHTDHCVWLPVTLEAYLSETADYALLDEPVTTKADGKTLTVFERFSRAMDWLLCEKARDERGLSYIAQGDWCDPMNMVGIKGKGVSGWLTIATGFALNLWADVCEQHGERDLAGRYRAGATEVNEAANRHFWTGEWYARGITDDGVTFGVPTDPHGRIWLNPQSFAMLGGAVEKTSDPARRRAAMLEQIDEQLTTPYGVQMFAPAFDGMREDIGRVTQKAPGSAENAAVYNHAAVFFVHALYAAGETERAFKYLRQMIPGPGEDDLLARGQLPIYIPNYYRGAWREHPRTAGRSSQLFNTGTIAWVYRCVVEGLCGLRGDATGLLVDPQLPAHWDEMEVTREFRGATFRVRIRRDPSVDKVTVRRGERGEEVLPEAHVNSKDIKAGEAYRLFVAVPGEVLKED</sequence>
<dbReference type="Gene3D" id="2.70.98.40">
    <property type="entry name" value="Glycoside hydrolase, family 65, N-terminal domain"/>
    <property type="match status" value="1"/>
</dbReference>
<evidence type="ECO:0000259" key="4">
    <source>
        <dbReference type="Pfam" id="PF17167"/>
    </source>
</evidence>
<dbReference type="InterPro" id="IPR010383">
    <property type="entry name" value="Glyco_hydrolase_94_b-supersand"/>
</dbReference>
<protein>
    <recommendedName>
        <fullName evidence="7">Glycoside hydrolase family 94 protein</fullName>
    </recommendedName>
</protein>
<name>A0A6P8BHC2_PYRGI</name>
<keyword evidence="1" id="KW-0328">Glycosyltransferase</keyword>
<evidence type="ECO:0000256" key="2">
    <source>
        <dbReference type="ARBA" id="ARBA00022679"/>
    </source>
</evidence>
<evidence type="ECO:0000313" key="6">
    <source>
        <dbReference type="RefSeq" id="XP_030986698.1"/>
    </source>
</evidence>
<feature type="domain" description="Glycosyl hydrolase 94 supersandwich" evidence="3">
    <location>
        <begin position="84"/>
        <end position="299"/>
    </location>
</feature>
<reference evidence="6" key="2">
    <citation type="submission" date="2019-10" db="EMBL/GenBank/DDBJ databases">
        <authorList>
            <consortium name="NCBI Genome Project"/>
        </authorList>
    </citation>
    <scope>NUCLEOTIDE SEQUENCE</scope>
    <source>
        <strain evidence="6">NI907</strain>
    </source>
</reference>